<dbReference type="Proteomes" id="UP000187406">
    <property type="component" value="Unassembled WGS sequence"/>
</dbReference>
<name>A0A1Q3CXV5_CEPFO</name>
<keyword evidence="2" id="KW-1185">Reference proteome</keyword>
<organism evidence="1 2">
    <name type="scientific">Cephalotus follicularis</name>
    <name type="common">Albany pitcher plant</name>
    <dbReference type="NCBI Taxonomy" id="3775"/>
    <lineage>
        <taxon>Eukaryota</taxon>
        <taxon>Viridiplantae</taxon>
        <taxon>Streptophyta</taxon>
        <taxon>Embryophyta</taxon>
        <taxon>Tracheophyta</taxon>
        <taxon>Spermatophyta</taxon>
        <taxon>Magnoliopsida</taxon>
        <taxon>eudicotyledons</taxon>
        <taxon>Gunneridae</taxon>
        <taxon>Pentapetalae</taxon>
        <taxon>rosids</taxon>
        <taxon>fabids</taxon>
        <taxon>Oxalidales</taxon>
        <taxon>Cephalotaceae</taxon>
        <taxon>Cephalotus</taxon>
    </lineage>
</organism>
<protein>
    <submittedName>
        <fullName evidence="1">Uncharacterized protein</fullName>
    </submittedName>
</protein>
<comment type="caution">
    <text evidence="1">The sequence shown here is derived from an EMBL/GenBank/DDBJ whole genome shotgun (WGS) entry which is preliminary data.</text>
</comment>
<dbReference type="AlphaFoldDB" id="A0A1Q3CXV5"/>
<dbReference type="EMBL" id="BDDD01003413">
    <property type="protein sequence ID" value="GAV84975.1"/>
    <property type="molecule type" value="Genomic_DNA"/>
</dbReference>
<feature type="non-terminal residue" evidence="1">
    <location>
        <position position="1"/>
    </location>
</feature>
<evidence type="ECO:0000313" key="1">
    <source>
        <dbReference type="EMBL" id="GAV84975.1"/>
    </source>
</evidence>
<gene>
    <name evidence="1" type="ORF">CFOL_v3_28415</name>
</gene>
<dbReference type="InParanoid" id="A0A1Q3CXV5"/>
<accession>A0A1Q3CXV5</accession>
<sequence>TQNRNRIQHLKNSNIQTLTTTVCTIVEENEKTVLTKKKKVTVPEEEEELSFFFLAIGLTIRKWHSDEEEEDLRLETLISTTFPKFQELGISGIEYLATQNGLRVVFFTFTVPRCIVTQN</sequence>
<reference evidence="2" key="1">
    <citation type="submission" date="2016-04" db="EMBL/GenBank/DDBJ databases">
        <title>Cephalotus genome sequencing.</title>
        <authorList>
            <person name="Fukushima K."/>
            <person name="Hasebe M."/>
            <person name="Fang X."/>
        </authorList>
    </citation>
    <scope>NUCLEOTIDE SEQUENCE [LARGE SCALE GENOMIC DNA]</scope>
    <source>
        <strain evidence="2">cv. St1</strain>
    </source>
</reference>
<proteinExistence type="predicted"/>
<evidence type="ECO:0000313" key="2">
    <source>
        <dbReference type="Proteomes" id="UP000187406"/>
    </source>
</evidence>